<organism evidence="2">
    <name type="scientific">Pedococcus sp. KACC 23699</name>
    <dbReference type="NCBI Taxonomy" id="3149228"/>
    <lineage>
        <taxon>Bacteria</taxon>
        <taxon>Bacillati</taxon>
        <taxon>Actinomycetota</taxon>
        <taxon>Actinomycetes</taxon>
        <taxon>Micrococcales</taxon>
        <taxon>Intrasporangiaceae</taxon>
        <taxon>Pedococcus</taxon>
    </lineage>
</organism>
<dbReference type="RefSeq" id="WP_406831473.1">
    <property type="nucleotide sequence ID" value="NZ_CP157483.1"/>
</dbReference>
<accession>A0AAU7JUY9</accession>
<protein>
    <submittedName>
        <fullName evidence="2">Glycerophosphodiester phosphodiesterase</fullName>
    </submittedName>
</protein>
<reference evidence="2" key="1">
    <citation type="submission" date="2024-05" db="EMBL/GenBank/DDBJ databases">
        <authorList>
            <person name="Kim S."/>
            <person name="Heo J."/>
            <person name="Choi H."/>
            <person name="Choi Y."/>
            <person name="Kwon S.-W."/>
            <person name="Kim Y."/>
        </authorList>
    </citation>
    <scope>NUCLEOTIDE SEQUENCE</scope>
    <source>
        <strain evidence="2">KACC 23699</strain>
    </source>
</reference>
<name>A0AAU7JUY9_9MICO</name>
<dbReference type="CDD" id="cd08561">
    <property type="entry name" value="GDPD_cytoplasmic_ScUgpQ2_like"/>
    <property type="match status" value="1"/>
</dbReference>
<dbReference type="GO" id="GO:0008081">
    <property type="term" value="F:phosphoric diester hydrolase activity"/>
    <property type="evidence" value="ECO:0007669"/>
    <property type="project" value="InterPro"/>
</dbReference>
<evidence type="ECO:0000259" key="1">
    <source>
        <dbReference type="PROSITE" id="PS51704"/>
    </source>
</evidence>
<evidence type="ECO:0000313" key="2">
    <source>
        <dbReference type="EMBL" id="XBO44016.1"/>
    </source>
</evidence>
<dbReference type="SUPFAM" id="SSF51695">
    <property type="entry name" value="PLC-like phosphodiesterases"/>
    <property type="match status" value="1"/>
</dbReference>
<dbReference type="PANTHER" id="PTHR43805">
    <property type="entry name" value="GLYCEROPHOSPHORYL DIESTER PHOSPHODIESTERASE"/>
    <property type="match status" value="1"/>
</dbReference>
<dbReference type="Pfam" id="PF03009">
    <property type="entry name" value="GDPD"/>
    <property type="match status" value="1"/>
</dbReference>
<gene>
    <name evidence="2" type="ORF">ABEG17_01430</name>
</gene>
<dbReference type="AlphaFoldDB" id="A0AAU7JUY9"/>
<dbReference type="InterPro" id="IPR030395">
    <property type="entry name" value="GP_PDE_dom"/>
</dbReference>
<dbReference type="EMBL" id="CP157483">
    <property type="protein sequence ID" value="XBO44016.1"/>
    <property type="molecule type" value="Genomic_DNA"/>
</dbReference>
<dbReference type="GO" id="GO:0006629">
    <property type="term" value="P:lipid metabolic process"/>
    <property type="evidence" value="ECO:0007669"/>
    <property type="project" value="InterPro"/>
</dbReference>
<dbReference type="InterPro" id="IPR017946">
    <property type="entry name" value="PLC-like_Pdiesterase_TIM-brl"/>
</dbReference>
<dbReference type="Gene3D" id="3.20.20.190">
    <property type="entry name" value="Phosphatidylinositol (PI) phosphodiesterase"/>
    <property type="match status" value="1"/>
</dbReference>
<dbReference type="PROSITE" id="PS51704">
    <property type="entry name" value="GP_PDE"/>
    <property type="match status" value="1"/>
</dbReference>
<feature type="domain" description="GP-PDE" evidence="1">
    <location>
        <begin position="14"/>
        <end position="255"/>
    </location>
</feature>
<proteinExistence type="predicted"/>
<dbReference type="PANTHER" id="PTHR43805:SF1">
    <property type="entry name" value="GP-PDE DOMAIN-CONTAINING PROTEIN"/>
    <property type="match status" value="1"/>
</dbReference>
<sequence length="264" mass="28607">MRAADFAYFDAPTPIGLAHRGGAKVEANLHLENTLAAFRHAVDLGYRYLETDVHATSDGQVLAFHDHVLDRVTDARGAIAQLPYAAVRAARVGGTEPIPLLADLLEELPDVRLNIDVKAERAIEPLAAVLRAHDAFDRVCIGSFSRSRIRAVRALLGPSVATAAGPTEVGVLRFAPWLVADLLRSPAPVLQVPTGHVVGGRRFDLVTEALVERVHRMGKHLHVWTIDDATEMDRLFDLGVDGIVTDRTDVLAAVLARRGVPLGR</sequence>